<dbReference type="RefSeq" id="XP_004255537.1">
    <property type="nucleotide sequence ID" value="XM_004255489.1"/>
</dbReference>
<dbReference type="Proteomes" id="UP000014680">
    <property type="component" value="Unassembled WGS sequence"/>
</dbReference>
<dbReference type="InterPro" id="IPR018289">
    <property type="entry name" value="MULE_transposase_dom"/>
</dbReference>
<organism evidence="2 3">
    <name type="scientific">Entamoeba invadens IP1</name>
    <dbReference type="NCBI Taxonomy" id="370355"/>
    <lineage>
        <taxon>Eukaryota</taxon>
        <taxon>Amoebozoa</taxon>
        <taxon>Evosea</taxon>
        <taxon>Archamoebae</taxon>
        <taxon>Mastigamoebida</taxon>
        <taxon>Entamoebidae</taxon>
        <taxon>Entamoeba</taxon>
    </lineage>
</organism>
<proteinExistence type="predicted"/>
<protein>
    <recommendedName>
        <fullName evidence="1">MULE transposase domain-containing protein</fullName>
    </recommendedName>
</protein>
<evidence type="ECO:0000313" key="3">
    <source>
        <dbReference type="Proteomes" id="UP000014680"/>
    </source>
</evidence>
<dbReference type="AlphaFoldDB" id="L7FNT8"/>
<name>L7FNT8_ENTIV</name>
<feature type="domain" description="MULE transposase" evidence="1">
    <location>
        <begin position="205"/>
        <end position="292"/>
    </location>
</feature>
<dbReference type="Pfam" id="PF10551">
    <property type="entry name" value="MULE"/>
    <property type="match status" value="1"/>
</dbReference>
<evidence type="ECO:0000259" key="1">
    <source>
        <dbReference type="Pfam" id="PF10551"/>
    </source>
</evidence>
<dbReference type="EMBL" id="KB206701">
    <property type="protein sequence ID" value="ELP88766.1"/>
    <property type="molecule type" value="Genomic_DNA"/>
</dbReference>
<dbReference type="KEGG" id="eiv:EIN_330800"/>
<sequence length="531" mass="61904">MEEETYRFFDNTNKPRRNEQVHQLLSLGRKCYAFSRTSKDGTLVYQCSGDGCHVLVKIDNTTKKSTVEGVHTCALDHEKLFRARCRREILTRELNLEKTQNPRILVNKIILQPDCDQASKKEIEACTKFASRLQDRLLGSGNEIYQNAKISDCLKLTIEPKSEVNENNNFLYYDSIDEDPNMPRIIIFSSAHQQHIAFHSKEIFADGTYRITPSDVNCVYTIHSLVEDHVFPVVFFLLPNEKTDTFTFAFSKISTFFPSLLVAHTDCQIAAMSAFRSVFKCEIKICLFHLNQAVYRMLGKVGLSTQYQINSVLHTWVRRLFSIPFLPQSEINSTFEKYFEEMSLSEQYGVPENIKTKFQELLIYYKRFWLEKIDCSNWCQFCEQNRTNNFSEGFHSGVGYLITVAHPKLFVLIDFLRKIENKTKKEWGELNIGTVFKRYKTNMKELQSNISVAMENYNKGLFENPLRYLDAISILYIKYNLQIKCARANNSFNTITRSKKMKLEIEALIEEQEQCVFDEEGSELHDSVLYH</sequence>
<dbReference type="GeneID" id="14887741"/>
<accession>L7FNT8</accession>
<keyword evidence="3" id="KW-1185">Reference proteome</keyword>
<reference evidence="2 3" key="1">
    <citation type="submission" date="2012-10" db="EMBL/GenBank/DDBJ databases">
        <authorList>
            <person name="Zafar N."/>
            <person name="Inman J."/>
            <person name="Hall N."/>
            <person name="Lorenzi H."/>
            <person name="Caler E."/>
        </authorList>
    </citation>
    <scope>NUCLEOTIDE SEQUENCE [LARGE SCALE GENOMIC DNA]</scope>
    <source>
        <strain evidence="2 3">IP1</strain>
    </source>
</reference>
<dbReference type="OrthoDB" id="6134031at2759"/>
<gene>
    <name evidence="2" type="ORF">EIN_330800</name>
</gene>
<dbReference type="VEuPathDB" id="AmoebaDB:EIN_330800"/>
<evidence type="ECO:0000313" key="2">
    <source>
        <dbReference type="EMBL" id="ELP88766.1"/>
    </source>
</evidence>